<dbReference type="Proteomes" id="UP000631114">
    <property type="component" value="Unassembled WGS sequence"/>
</dbReference>
<dbReference type="InterPro" id="IPR051130">
    <property type="entry name" value="Mito_struct-func_regulator"/>
</dbReference>
<reference evidence="2 3" key="1">
    <citation type="submission" date="2020-10" db="EMBL/GenBank/DDBJ databases">
        <title>The Coptis chinensis genome and diversification of protoberbering-type alkaloids.</title>
        <authorList>
            <person name="Wang B."/>
            <person name="Shu S."/>
            <person name="Song C."/>
            <person name="Liu Y."/>
        </authorList>
    </citation>
    <scope>NUCLEOTIDE SEQUENCE [LARGE SCALE GENOMIC DNA]</scope>
    <source>
        <strain evidence="2">HL-2020</strain>
        <tissue evidence="2">Leaf</tissue>
    </source>
</reference>
<comment type="caution">
    <text evidence="2">The sequence shown here is derived from an EMBL/GenBank/DDBJ whole genome shotgun (WGS) entry which is preliminary data.</text>
</comment>
<accession>A0A835LGR5</accession>
<evidence type="ECO:0000259" key="1">
    <source>
        <dbReference type="Pfam" id="PF03109"/>
    </source>
</evidence>
<organism evidence="2 3">
    <name type="scientific">Coptis chinensis</name>
    <dbReference type="NCBI Taxonomy" id="261450"/>
    <lineage>
        <taxon>Eukaryota</taxon>
        <taxon>Viridiplantae</taxon>
        <taxon>Streptophyta</taxon>
        <taxon>Embryophyta</taxon>
        <taxon>Tracheophyta</taxon>
        <taxon>Spermatophyta</taxon>
        <taxon>Magnoliopsida</taxon>
        <taxon>Ranunculales</taxon>
        <taxon>Ranunculaceae</taxon>
        <taxon>Coptidoideae</taxon>
        <taxon>Coptis</taxon>
    </lineage>
</organism>
<evidence type="ECO:0000313" key="3">
    <source>
        <dbReference type="Proteomes" id="UP000631114"/>
    </source>
</evidence>
<sequence>MSQLSWEQRTNLELQRHEFDRNIECAIVNDKSGEVVQLVLERELGCSVGEVFERFDAEPLGSASIAQVHRARLKGAKGDVAVKVQHPGGQDLMMTDIHNLQAFSIIFAKVRYQI</sequence>
<protein>
    <recommendedName>
        <fullName evidence="1">ABC1 atypical kinase-like domain-containing protein</fullName>
    </recommendedName>
</protein>
<dbReference type="InterPro" id="IPR004147">
    <property type="entry name" value="ABC1_dom"/>
</dbReference>
<feature type="domain" description="ABC1 atypical kinase-like" evidence="1">
    <location>
        <begin position="32"/>
        <end position="108"/>
    </location>
</feature>
<gene>
    <name evidence="2" type="ORF">IFM89_028399</name>
</gene>
<dbReference type="Pfam" id="PF03109">
    <property type="entry name" value="ABC1"/>
    <property type="match status" value="1"/>
</dbReference>
<keyword evidence="3" id="KW-1185">Reference proteome</keyword>
<proteinExistence type="predicted"/>
<dbReference type="PANTHER" id="PTHR43173:SF12">
    <property type="entry name" value="PROTEIN KINASE SUPERFAMILY PROTEIN"/>
    <property type="match status" value="1"/>
</dbReference>
<name>A0A835LGR5_9MAGN</name>
<evidence type="ECO:0000313" key="2">
    <source>
        <dbReference type="EMBL" id="KAF9594145.1"/>
    </source>
</evidence>
<dbReference type="AlphaFoldDB" id="A0A835LGR5"/>
<dbReference type="PANTHER" id="PTHR43173">
    <property type="entry name" value="ABC1 FAMILY PROTEIN"/>
    <property type="match status" value="1"/>
</dbReference>
<dbReference type="SUPFAM" id="SSF56112">
    <property type="entry name" value="Protein kinase-like (PK-like)"/>
    <property type="match status" value="1"/>
</dbReference>
<dbReference type="OrthoDB" id="427480at2759"/>
<dbReference type="EMBL" id="JADFTS010000008">
    <property type="protein sequence ID" value="KAF9594145.1"/>
    <property type="molecule type" value="Genomic_DNA"/>
</dbReference>
<dbReference type="InterPro" id="IPR011009">
    <property type="entry name" value="Kinase-like_dom_sf"/>
</dbReference>